<dbReference type="KEGG" id="mes:Meso_2900"/>
<evidence type="ECO:0000256" key="1">
    <source>
        <dbReference type="SAM" id="SignalP"/>
    </source>
</evidence>
<gene>
    <name evidence="2" type="ordered locus">Meso_2900</name>
</gene>
<dbReference type="PROSITE" id="PS51009">
    <property type="entry name" value="CYTCII"/>
    <property type="match status" value="1"/>
</dbReference>
<dbReference type="Gene3D" id="1.20.120.10">
    <property type="entry name" value="Cytochrome c/b562"/>
    <property type="match status" value="1"/>
</dbReference>
<evidence type="ECO:0000313" key="2">
    <source>
        <dbReference type="EMBL" id="ABG64273.1"/>
    </source>
</evidence>
<dbReference type="GO" id="GO:0005506">
    <property type="term" value="F:iron ion binding"/>
    <property type="evidence" value="ECO:0007669"/>
    <property type="project" value="InterPro"/>
</dbReference>
<dbReference type="HOGENOM" id="CLU_1472703_0_0_5"/>
<dbReference type="InterPro" id="IPR010980">
    <property type="entry name" value="Cyt_c/b562"/>
</dbReference>
<dbReference type="GO" id="GO:0020037">
    <property type="term" value="F:heme binding"/>
    <property type="evidence" value="ECO:0007669"/>
    <property type="project" value="InterPro"/>
</dbReference>
<dbReference type="GO" id="GO:0009055">
    <property type="term" value="F:electron transfer activity"/>
    <property type="evidence" value="ECO:0007669"/>
    <property type="project" value="InterPro"/>
</dbReference>
<feature type="signal peptide" evidence="1">
    <location>
        <begin position="1"/>
        <end position="24"/>
    </location>
</feature>
<dbReference type="GO" id="GO:0022900">
    <property type="term" value="P:electron transport chain"/>
    <property type="evidence" value="ECO:0007669"/>
    <property type="project" value="InterPro"/>
</dbReference>
<feature type="chain" id="PRO_5004180241" description="Cytochrome c, class II" evidence="1">
    <location>
        <begin position="25"/>
        <end position="183"/>
    </location>
</feature>
<reference evidence="2" key="1">
    <citation type="submission" date="2006-06" db="EMBL/GenBank/DDBJ databases">
        <title>Complete sequence of chromosome of Chelativorans sp. BNC1.</title>
        <authorList>
            <consortium name="US DOE Joint Genome Institute"/>
            <person name="Copeland A."/>
            <person name="Lucas S."/>
            <person name="Lapidus A."/>
            <person name="Barry K."/>
            <person name="Detter J.C."/>
            <person name="Glavina del Rio T."/>
            <person name="Hammon N."/>
            <person name="Israni S."/>
            <person name="Dalin E."/>
            <person name="Tice H."/>
            <person name="Pitluck S."/>
            <person name="Chertkov O."/>
            <person name="Brettin T."/>
            <person name="Bruce D."/>
            <person name="Han C."/>
            <person name="Tapia R."/>
            <person name="Gilna P."/>
            <person name="Schmutz J."/>
            <person name="Larimer F."/>
            <person name="Land M."/>
            <person name="Hauser L."/>
            <person name="Kyrpides N."/>
            <person name="Mikhailova N."/>
            <person name="Richardson P."/>
        </authorList>
    </citation>
    <scope>NUCLEOTIDE SEQUENCE</scope>
    <source>
        <strain evidence="2">BNC1</strain>
    </source>
</reference>
<dbReference type="Pfam" id="PF01322">
    <property type="entry name" value="Cytochrom_C_2"/>
    <property type="match status" value="1"/>
</dbReference>
<keyword evidence="1" id="KW-0732">Signal</keyword>
<evidence type="ECO:0008006" key="3">
    <source>
        <dbReference type="Google" id="ProtNLM"/>
    </source>
</evidence>
<dbReference type="eggNOG" id="COG3909">
    <property type="taxonomic scope" value="Bacteria"/>
</dbReference>
<dbReference type="OrthoDB" id="9811729at2"/>
<dbReference type="InterPro" id="IPR002321">
    <property type="entry name" value="Cyt_c_II"/>
</dbReference>
<accession>Q11EA2</accession>
<organism evidence="2">
    <name type="scientific">Chelativorans sp. (strain BNC1)</name>
    <dbReference type="NCBI Taxonomy" id="266779"/>
    <lineage>
        <taxon>Bacteria</taxon>
        <taxon>Pseudomonadati</taxon>
        <taxon>Pseudomonadota</taxon>
        <taxon>Alphaproteobacteria</taxon>
        <taxon>Hyphomicrobiales</taxon>
        <taxon>Phyllobacteriaceae</taxon>
        <taxon>Chelativorans</taxon>
    </lineage>
</organism>
<dbReference type="EMBL" id="CP000390">
    <property type="protein sequence ID" value="ABG64273.1"/>
    <property type="molecule type" value="Genomic_DNA"/>
</dbReference>
<proteinExistence type="predicted"/>
<name>Q11EA2_CHESB</name>
<protein>
    <recommendedName>
        <fullName evidence="3">Cytochrome c, class II</fullName>
    </recommendedName>
</protein>
<sequence precursor="true">MKLNLAIVCGAVLALAIGSAVSQATVSKLQMTALTSPEDAVSARRLLMTTIGNNNDILHDTFDGYFEYSDREVRGRLDAISTMLLTFPHLYRGEPDVWTPEIEATDPARASHSLPLIWEDWDGFYAMATAAAETAFEASMTTDREKQRILIEDLEVQCESCHATYRRELPSVDFDELIGPANP</sequence>
<dbReference type="SUPFAM" id="SSF47175">
    <property type="entry name" value="Cytochromes"/>
    <property type="match status" value="1"/>
</dbReference>
<dbReference type="AlphaFoldDB" id="Q11EA2"/>